<dbReference type="Pfam" id="PF08228">
    <property type="entry name" value="RNase_P_pop3"/>
    <property type="match status" value="1"/>
</dbReference>
<dbReference type="GO" id="GO:0005655">
    <property type="term" value="C:nucleolar ribonuclease P complex"/>
    <property type="evidence" value="ECO:0007669"/>
    <property type="project" value="TreeGrafter"/>
</dbReference>
<proteinExistence type="predicted"/>
<dbReference type="EMBL" id="KZ679015">
    <property type="protein sequence ID" value="PSS12672.1"/>
    <property type="molecule type" value="Genomic_DNA"/>
</dbReference>
<dbReference type="GO" id="GO:0008033">
    <property type="term" value="P:tRNA processing"/>
    <property type="evidence" value="ECO:0007669"/>
    <property type="project" value="InterPro"/>
</dbReference>
<dbReference type="OrthoDB" id="20109at2759"/>
<sequence length="272" mass="29815">MDRKPKTLFQLDSPFTAAPWPQIASQDQDNILELLCSLLSPIGQHRANHIVKSKGKRSKKRKRQQSKSEEVPTKSDIPPPPEISSFIAVGLNTITRSLESLAQKAKPCQSPNTIPPKSDDAGETSQDLGSKEEQEVGTSKKVAVDSDEYAPVDAHFSAIFVLRSSQPAILHTHLPQLIATASLAYPELPATRLVQLPKGSDGRLCEVLGLPRVSFIGLLEGAPHSQSLVDLIRQCVPKIEIPWLHEAKQSTYMPVKINAIETFVTAPKKNQT</sequence>
<dbReference type="Proteomes" id="UP000241818">
    <property type="component" value="Unassembled WGS sequence"/>
</dbReference>
<name>A0A2T3AVJ9_AMORE</name>
<dbReference type="PANTHER" id="PTHR28272">
    <property type="entry name" value="RIBONUCLEASES P/MRP PROTEIN SUBUNIT POP3"/>
    <property type="match status" value="1"/>
</dbReference>
<feature type="region of interest" description="Disordered" evidence="1">
    <location>
        <begin position="102"/>
        <end position="142"/>
    </location>
</feature>
<dbReference type="GO" id="GO:0005829">
    <property type="term" value="C:cytosol"/>
    <property type="evidence" value="ECO:0007669"/>
    <property type="project" value="TreeGrafter"/>
</dbReference>
<dbReference type="AlphaFoldDB" id="A0A2T3AVJ9"/>
<evidence type="ECO:0000313" key="2">
    <source>
        <dbReference type="EMBL" id="PSS12672.1"/>
    </source>
</evidence>
<dbReference type="GO" id="GO:0034965">
    <property type="term" value="P:intronic box C/D snoRNA processing"/>
    <property type="evidence" value="ECO:0007669"/>
    <property type="project" value="TreeGrafter"/>
</dbReference>
<dbReference type="GO" id="GO:0000171">
    <property type="term" value="F:ribonuclease MRP activity"/>
    <property type="evidence" value="ECO:0007669"/>
    <property type="project" value="TreeGrafter"/>
</dbReference>
<dbReference type="GO" id="GO:0004526">
    <property type="term" value="F:ribonuclease P activity"/>
    <property type="evidence" value="ECO:0007669"/>
    <property type="project" value="TreeGrafter"/>
</dbReference>
<evidence type="ECO:0000313" key="3">
    <source>
        <dbReference type="Proteomes" id="UP000241818"/>
    </source>
</evidence>
<dbReference type="GO" id="GO:0006364">
    <property type="term" value="P:rRNA processing"/>
    <property type="evidence" value="ECO:0007669"/>
    <property type="project" value="InterPro"/>
</dbReference>
<dbReference type="InParanoid" id="A0A2T3AVJ9"/>
<feature type="compositionally biased region" description="Basic residues" evidence="1">
    <location>
        <begin position="47"/>
        <end position="65"/>
    </location>
</feature>
<reference evidence="2 3" key="1">
    <citation type="journal article" date="2018" name="New Phytol.">
        <title>Comparative genomics and transcriptomics depict ericoid mycorrhizal fungi as versatile saprotrophs and plant mutualists.</title>
        <authorList>
            <person name="Martino E."/>
            <person name="Morin E."/>
            <person name="Grelet G.A."/>
            <person name="Kuo A."/>
            <person name="Kohler A."/>
            <person name="Daghino S."/>
            <person name="Barry K.W."/>
            <person name="Cichocki N."/>
            <person name="Clum A."/>
            <person name="Dockter R.B."/>
            <person name="Hainaut M."/>
            <person name="Kuo R.C."/>
            <person name="LaButti K."/>
            <person name="Lindahl B.D."/>
            <person name="Lindquist E.A."/>
            <person name="Lipzen A."/>
            <person name="Khouja H.R."/>
            <person name="Magnuson J."/>
            <person name="Murat C."/>
            <person name="Ohm R.A."/>
            <person name="Singer S.W."/>
            <person name="Spatafora J.W."/>
            <person name="Wang M."/>
            <person name="Veneault-Fourrey C."/>
            <person name="Henrissat B."/>
            <person name="Grigoriev I.V."/>
            <person name="Martin F.M."/>
            <person name="Perotto S."/>
        </authorList>
    </citation>
    <scope>NUCLEOTIDE SEQUENCE [LARGE SCALE GENOMIC DNA]</scope>
    <source>
        <strain evidence="2 3">ATCC 22711</strain>
    </source>
</reference>
<organism evidence="2 3">
    <name type="scientific">Amorphotheca resinae ATCC 22711</name>
    <dbReference type="NCBI Taxonomy" id="857342"/>
    <lineage>
        <taxon>Eukaryota</taxon>
        <taxon>Fungi</taxon>
        <taxon>Dikarya</taxon>
        <taxon>Ascomycota</taxon>
        <taxon>Pezizomycotina</taxon>
        <taxon>Leotiomycetes</taxon>
        <taxon>Helotiales</taxon>
        <taxon>Amorphothecaceae</taxon>
        <taxon>Amorphotheca</taxon>
    </lineage>
</organism>
<dbReference type="STRING" id="857342.A0A2T3AVJ9"/>
<keyword evidence="3" id="KW-1185">Reference proteome</keyword>
<evidence type="ECO:0000256" key="1">
    <source>
        <dbReference type="SAM" id="MobiDB-lite"/>
    </source>
</evidence>
<accession>A0A2T3AVJ9</accession>
<dbReference type="InterPro" id="IPR013241">
    <property type="entry name" value="RNase_P_Pop3"/>
</dbReference>
<protein>
    <submittedName>
        <fullName evidence="2">Uncharacterized protein</fullName>
    </submittedName>
</protein>
<feature type="region of interest" description="Disordered" evidence="1">
    <location>
        <begin position="47"/>
        <end position="82"/>
    </location>
</feature>
<dbReference type="RefSeq" id="XP_024718670.1">
    <property type="nucleotide sequence ID" value="XM_024863665.1"/>
</dbReference>
<dbReference type="PANTHER" id="PTHR28272:SF1">
    <property type="entry name" value="RIBONUCLEASES P_MRP PROTEIN SUBUNIT POP3"/>
    <property type="match status" value="1"/>
</dbReference>
<gene>
    <name evidence="2" type="ORF">M430DRAFT_173862</name>
</gene>
<dbReference type="GeneID" id="36571746"/>
<dbReference type="GO" id="GO:0000172">
    <property type="term" value="C:ribonuclease MRP complex"/>
    <property type="evidence" value="ECO:0007669"/>
    <property type="project" value="TreeGrafter"/>
</dbReference>